<evidence type="ECO:0000259" key="5">
    <source>
        <dbReference type="Pfam" id="PF00561"/>
    </source>
</evidence>
<evidence type="ECO:0000256" key="1">
    <source>
        <dbReference type="ARBA" id="ARBA00010088"/>
    </source>
</evidence>
<proteinExistence type="inferred from homology"/>
<evidence type="ECO:0000313" key="9">
    <source>
        <dbReference type="Proteomes" id="UP000037179"/>
    </source>
</evidence>
<dbReference type="OrthoDB" id="4447445at2"/>
<dbReference type="SUPFAM" id="SSF53474">
    <property type="entry name" value="alpha/beta-Hydrolases"/>
    <property type="match status" value="1"/>
</dbReference>
<keyword evidence="7" id="KW-0031">Aminopeptidase</keyword>
<dbReference type="InterPro" id="IPR051601">
    <property type="entry name" value="Serine_prot/Carboxylest_S33"/>
</dbReference>
<evidence type="ECO:0000313" key="10">
    <source>
        <dbReference type="Proteomes" id="UP000180166"/>
    </source>
</evidence>
<dbReference type="InterPro" id="IPR029058">
    <property type="entry name" value="AB_hydrolase_fold"/>
</dbReference>
<feature type="domain" description="AB hydrolase-1" evidence="5">
    <location>
        <begin position="97"/>
        <end position="263"/>
    </location>
</feature>
<sequence>MPAQRIRRLVLGATLLTAAVALPAGPANADTAPGLDRFYHQSLDWQPCNDAKLDAEGAQCAGVRVPMDYDNPGGRTLTVAVSRIAATDPSRRRGILLSNPGGPGGQGLRYTAAIAGMLTPDVRAQYDLVGMDPRGVGRSDAVSCTIPVPSMLFSAGFDVFGFARDTAVGAALAAACVGTDPDKARHTTTRNTARDMDVIRSAFGESKLNFYGASYGTYLGSVYTQMFGEHVDRMILDSPIDPDRYYVGLYQDMGALNEYALDDWASWAARHDDEYHFGATPGQVRAFVEDLIRRSVGHEIYGSGYLVDEHTIPMMLLALLVNPQLNTNLAEVVHMLDVGVAGGPIDMDALKAKIVAAVPLDASALAAIMCGDKAAPRDPAWYYANVDAARRTQPVFGAFANNITACAFWPEPVEPPTEIHNATPVLIIATVHDTRTAYPEGLALHRDLSDSRLVTLADTRVHGAFRPGLSPCVIDAVNTYLATGARPAGDITCEPDFSWFPR</sequence>
<evidence type="ECO:0000259" key="6">
    <source>
        <dbReference type="Pfam" id="PF08386"/>
    </source>
</evidence>
<keyword evidence="3" id="KW-0378">Hydrolase</keyword>
<feature type="domain" description="Peptidase S33 tripeptidyl aminopeptidase-like C-terminal" evidence="6">
    <location>
        <begin position="394"/>
        <end position="493"/>
    </location>
</feature>
<dbReference type="Gene3D" id="3.40.50.1820">
    <property type="entry name" value="alpha/beta hydrolase"/>
    <property type="match status" value="1"/>
</dbReference>
<dbReference type="Proteomes" id="UP000180166">
    <property type="component" value="Chromosome"/>
</dbReference>
<keyword evidence="7" id="KW-0645">Protease</keyword>
<comment type="similarity">
    <text evidence="1">Belongs to the peptidase S33 family.</text>
</comment>
<feature type="chain" id="PRO_5014509440" evidence="4">
    <location>
        <begin position="30"/>
        <end position="502"/>
    </location>
</feature>
<dbReference type="RefSeq" id="WP_033088520.1">
    <property type="nucleotide sequence ID" value="NZ_AP017900.1"/>
</dbReference>
<dbReference type="GO" id="GO:0004177">
    <property type="term" value="F:aminopeptidase activity"/>
    <property type="evidence" value="ECO:0007669"/>
    <property type="project" value="UniProtKB-KW"/>
</dbReference>
<evidence type="ECO:0000313" key="8">
    <source>
        <dbReference type="EMBL" id="GAP29569.1"/>
    </source>
</evidence>
<reference evidence="9" key="1">
    <citation type="submission" date="2015-07" db="EMBL/GenBank/DDBJ databases">
        <title>Nocardia seriolae U-1 whole genome shotgun sequence.</title>
        <authorList>
            <person name="Imajoh M."/>
            <person name="Fukumoto Y."/>
            <person name="Sukeda M."/>
            <person name="Yamane J."/>
            <person name="Yamasaki K."/>
            <person name="Shimizu M."/>
            <person name="Ohnishi K."/>
            <person name="Oshima S."/>
        </authorList>
    </citation>
    <scope>NUCLEOTIDE SEQUENCE [LARGE SCALE GENOMIC DNA]</scope>
    <source>
        <strain evidence="9">U-1</strain>
    </source>
</reference>
<reference evidence="7 10" key="3">
    <citation type="submission" date="2016-10" db="EMBL/GenBank/DDBJ databases">
        <title>Genome sequence of Nocardia seriolae strain EM150506, isolated from Anguila japonica.</title>
        <authorList>
            <person name="Han H.-J."/>
        </authorList>
    </citation>
    <scope>NUCLEOTIDE SEQUENCE [LARGE SCALE GENOMIC DNA]</scope>
    <source>
        <strain evidence="7 10">EM150506</strain>
    </source>
</reference>
<keyword evidence="9" id="KW-1185">Reference proteome</keyword>
<dbReference type="AlphaFoldDB" id="A0A0B8NDG8"/>
<protein>
    <submittedName>
        <fullName evidence="7">Tripeptidyl aminopeptidase</fullName>
    </submittedName>
</protein>
<dbReference type="InterPro" id="IPR000073">
    <property type="entry name" value="AB_hydrolase_1"/>
</dbReference>
<keyword evidence="2 4" id="KW-0732">Signal</keyword>
<evidence type="ECO:0000313" key="7">
    <source>
        <dbReference type="EMBL" id="APA95693.1"/>
    </source>
</evidence>
<dbReference type="InterPro" id="IPR013595">
    <property type="entry name" value="Pept_S33_TAP-like_C"/>
</dbReference>
<name>A0A0B8NDG8_9NOCA</name>
<dbReference type="GeneID" id="93372174"/>
<evidence type="ECO:0000256" key="2">
    <source>
        <dbReference type="ARBA" id="ARBA00022729"/>
    </source>
</evidence>
<accession>A0A0B8NDG8</accession>
<dbReference type="PANTHER" id="PTHR43248:SF29">
    <property type="entry name" value="TRIPEPTIDYL AMINOPEPTIDASE"/>
    <property type="match status" value="1"/>
</dbReference>
<dbReference type="EMBL" id="CP017839">
    <property type="protein sequence ID" value="APA95693.1"/>
    <property type="molecule type" value="Genomic_DNA"/>
</dbReference>
<gene>
    <name evidence="7" type="ORF">NS506_01623</name>
    <name evidence="8" type="ORF">NSK11_contig00059-0014</name>
</gene>
<reference evidence="8 9" key="2">
    <citation type="journal article" date="2016" name="Genome Announc.">
        <title>Draft Genome Sequence of Erythromycin- and Oxytetracycline-Sensitive Nocardia seriolae Strain U-1 (NBRC 110359).</title>
        <authorList>
            <person name="Imajoh M."/>
            <person name="Sukeda M."/>
            <person name="Shimizu M."/>
            <person name="Yamane J."/>
            <person name="Ohnishi K."/>
            <person name="Oshima S."/>
        </authorList>
    </citation>
    <scope>NUCLEOTIDE SEQUENCE [LARGE SCALE GENOMIC DNA]</scope>
    <source>
        <strain evidence="8 9">U-1</strain>
    </source>
</reference>
<dbReference type="Pfam" id="PF00561">
    <property type="entry name" value="Abhydrolase_1"/>
    <property type="match status" value="1"/>
</dbReference>
<evidence type="ECO:0000256" key="3">
    <source>
        <dbReference type="ARBA" id="ARBA00022801"/>
    </source>
</evidence>
<dbReference type="KEGG" id="nsr:NS506_01623"/>
<dbReference type="EMBL" id="BBYQ01000059">
    <property type="protein sequence ID" value="GAP29569.1"/>
    <property type="molecule type" value="Genomic_DNA"/>
</dbReference>
<dbReference type="Pfam" id="PF08386">
    <property type="entry name" value="Abhydrolase_4"/>
    <property type="match status" value="1"/>
</dbReference>
<organism evidence="8 9">
    <name type="scientific">Nocardia seriolae</name>
    <dbReference type="NCBI Taxonomy" id="37332"/>
    <lineage>
        <taxon>Bacteria</taxon>
        <taxon>Bacillati</taxon>
        <taxon>Actinomycetota</taxon>
        <taxon>Actinomycetes</taxon>
        <taxon>Mycobacteriales</taxon>
        <taxon>Nocardiaceae</taxon>
        <taxon>Nocardia</taxon>
    </lineage>
</organism>
<dbReference type="PANTHER" id="PTHR43248">
    <property type="entry name" value="2-SUCCINYL-6-HYDROXY-2,4-CYCLOHEXADIENE-1-CARBOXYLATE SYNTHASE"/>
    <property type="match status" value="1"/>
</dbReference>
<evidence type="ECO:0000256" key="4">
    <source>
        <dbReference type="SAM" id="SignalP"/>
    </source>
</evidence>
<feature type="signal peptide" evidence="4">
    <location>
        <begin position="1"/>
        <end position="29"/>
    </location>
</feature>
<dbReference type="Proteomes" id="UP000037179">
    <property type="component" value="Unassembled WGS sequence"/>
</dbReference>